<dbReference type="GO" id="GO:0005829">
    <property type="term" value="C:cytosol"/>
    <property type="evidence" value="ECO:0007669"/>
    <property type="project" value="TreeGrafter"/>
</dbReference>
<proteinExistence type="inferred from homology"/>
<evidence type="ECO:0000313" key="6">
    <source>
        <dbReference type="Proteomes" id="UP000235015"/>
    </source>
</evidence>
<sequence>MSKYPIEERNPGERQLTVRVLAMPADTNPSGHIFGGWLMSQVDIAGSILAMQVADTRVATVAVHDFQFEKPVNVGDLVSCYAEVERMGNTSIRVKVEVYAERDRNPHTVGRVALASITYVGLDENSRPKTLKK</sequence>
<name>A0A2N6CZW8_9GAMM</name>
<dbReference type="InterPro" id="IPR040170">
    <property type="entry name" value="Cytosol_ACT"/>
</dbReference>
<dbReference type="InterPro" id="IPR029069">
    <property type="entry name" value="HotDog_dom_sf"/>
</dbReference>
<dbReference type="PANTHER" id="PTHR11049">
    <property type="entry name" value="ACYL COENZYME A THIOESTER HYDROLASE"/>
    <property type="match status" value="1"/>
</dbReference>
<dbReference type="RefSeq" id="WP_273437529.1">
    <property type="nucleotide sequence ID" value="NZ_PKUN01000002.1"/>
</dbReference>
<dbReference type="Proteomes" id="UP000235015">
    <property type="component" value="Unassembled WGS sequence"/>
</dbReference>
<evidence type="ECO:0000259" key="4">
    <source>
        <dbReference type="PROSITE" id="PS51770"/>
    </source>
</evidence>
<organism evidence="5 6">
    <name type="scientific">Sedimenticola selenatireducens</name>
    <dbReference type="NCBI Taxonomy" id="191960"/>
    <lineage>
        <taxon>Bacteria</taxon>
        <taxon>Pseudomonadati</taxon>
        <taxon>Pseudomonadota</taxon>
        <taxon>Gammaproteobacteria</taxon>
        <taxon>Chromatiales</taxon>
        <taxon>Sedimenticolaceae</taxon>
        <taxon>Sedimenticola</taxon>
    </lineage>
</organism>
<dbReference type="AlphaFoldDB" id="A0A2N6CZW8"/>
<dbReference type="PROSITE" id="PS51770">
    <property type="entry name" value="HOTDOG_ACOT"/>
    <property type="match status" value="1"/>
</dbReference>
<dbReference type="InterPro" id="IPR033120">
    <property type="entry name" value="HOTDOG_ACOT"/>
</dbReference>
<dbReference type="Pfam" id="PF03061">
    <property type="entry name" value="4HBT"/>
    <property type="match status" value="1"/>
</dbReference>
<dbReference type="InterPro" id="IPR006683">
    <property type="entry name" value="Thioestr_dom"/>
</dbReference>
<dbReference type="PANTHER" id="PTHR11049:SF5">
    <property type="entry name" value="ACYL-COA THIOESTER HYDROLASE YCIA"/>
    <property type="match status" value="1"/>
</dbReference>
<comment type="caution">
    <text evidence="5">The sequence shown here is derived from an EMBL/GenBank/DDBJ whole genome shotgun (WGS) entry which is preliminary data.</text>
</comment>
<evidence type="ECO:0000256" key="3">
    <source>
        <dbReference type="PROSITE-ProRule" id="PRU01106"/>
    </source>
</evidence>
<dbReference type="STRING" id="1111735.GCA_000428045_02672"/>
<dbReference type="CDD" id="cd03442">
    <property type="entry name" value="BFIT_BACH"/>
    <property type="match status" value="1"/>
</dbReference>
<dbReference type="GO" id="GO:0006637">
    <property type="term" value="P:acyl-CoA metabolic process"/>
    <property type="evidence" value="ECO:0007669"/>
    <property type="project" value="TreeGrafter"/>
</dbReference>
<comment type="similarity">
    <text evidence="1">Belongs to the acyl coenzyme A hydrolase family.</text>
</comment>
<feature type="domain" description="HotDog ACOT-type" evidence="4">
    <location>
        <begin position="12"/>
        <end position="125"/>
    </location>
</feature>
<dbReference type="EMBL" id="PKUN01000002">
    <property type="protein sequence ID" value="PLX62958.1"/>
    <property type="molecule type" value="Genomic_DNA"/>
</dbReference>
<accession>A0A2N6CZW8</accession>
<dbReference type="Gene3D" id="3.10.129.10">
    <property type="entry name" value="Hotdog Thioesterase"/>
    <property type="match status" value="1"/>
</dbReference>
<protein>
    <submittedName>
        <fullName evidence="5">Acyl-CoA thioesterase</fullName>
    </submittedName>
</protein>
<reference evidence="5 6" key="1">
    <citation type="submission" date="2017-11" db="EMBL/GenBank/DDBJ databases">
        <title>Genome-resolved metagenomics identifies genetic mobility, metabolic interactions, and unexpected diversity in perchlorate-reducing communities.</title>
        <authorList>
            <person name="Barnum T.P."/>
            <person name="Figueroa I.A."/>
            <person name="Carlstrom C.I."/>
            <person name="Lucas L.N."/>
            <person name="Engelbrektson A.L."/>
            <person name="Coates J.D."/>
        </authorList>
    </citation>
    <scope>NUCLEOTIDE SEQUENCE [LARGE SCALE GENOMIC DNA]</scope>
    <source>
        <strain evidence="5">BM301</strain>
    </source>
</reference>
<dbReference type="SUPFAM" id="SSF54637">
    <property type="entry name" value="Thioesterase/thiol ester dehydrase-isomerase"/>
    <property type="match status" value="1"/>
</dbReference>
<evidence type="ECO:0000313" key="5">
    <source>
        <dbReference type="EMBL" id="PLX62958.1"/>
    </source>
</evidence>
<keyword evidence="2 3" id="KW-0378">Hydrolase</keyword>
<dbReference type="GO" id="GO:0009062">
    <property type="term" value="P:fatty acid catabolic process"/>
    <property type="evidence" value="ECO:0007669"/>
    <property type="project" value="TreeGrafter"/>
</dbReference>
<gene>
    <name evidence="5" type="ORF">C0630_01985</name>
</gene>
<evidence type="ECO:0000256" key="2">
    <source>
        <dbReference type="ARBA" id="ARBA00022801"/>
    </source>
</evidence>
<evidence type="ECO:0000256" key="1">
    <source>
        <dbReference type="ARBA" id="ARBA00010458"/>
    </source>
</evidence>
<dbReference type="GO" id="GO:0052816">
    <property type="term" value="F:long-chain fatty acyl-CoA hydrolase activity"/>
    <property type="evidence" value="ECO:0007669"/>
    <property type="project" value="TreeGrafter"/>
</dbReference>